<accession>A0AAN0MGW1</accession>
<protein>
    <submittedName>
        <fullName evidence="1">Uncharacterized protein</fullName>
    </submittedName>
</protein>
<dbReference type="EMBL" id="AP028056">
    <property type="protein sequence ID" value="BEH02292.1"/>
    <property type="molecule type" value="Genomic_DNA"/>
</dbReference>
<dbReference type="Proteomes" id="UP001431656">
    <property type="component" value="Chromosome"/>
</dbReference>
<sequence>MPRSARDLGEDGFGFGGEAWLGLDGLACDGDRDALEGSQGLHEALDADPGLVLDPTWANLVRI</sequence>
<organism evidence="1 2">
    <name type="scientific">Brooklawnia propionicigenes</name>
    <dbReference type="NCBI Taxonomy" id="3041175"/>
    <lineage>
        <taxon>Bacteria</taxon>
        <taxon>Bacillati</taxon>
        <taxon>Actinomycetota</taxon>
        <taxon>Actinomycetes</taxon>
        <taxon>Propionibacteriales</taxon>
        <taxon>Propionibacteriaceae</taxon>
        <taxon>Brooklawnia</taxon>
    </lineage>
</organism>
<evidence type="ECO:0000313" key="1">
    <source>
        <dbReference type="EMBL" id="BEH02292.1"/>
    </source>
</evidence>
<reference evidence="1" key="1">
    <citation type="journal article" date="2024" name="Int. J. Syst. Evol. Microbiol.">
        <title>Brooklawnia propionicigenes sp. nov., a facultatively anaerobic, propionate-producing bacterium isolated from a methanogenic reactor treating waste from cattle farms.</title>
        <authorList>
            <person name="Akita Y."/>
            <person name="Ueki A."/>
            <person name="Tonouchi A."/>
            <person name="Sugawara Y."/>
            <person name="Honma S."/>
            <person name="Kaku N."/>
            <person name="Ueki K."/>
        </authorList>
    </citation>
    <scope>NUCLEOTIDE SEQUENCE</scope>
    <source>
        <strain evidence="1">SH051</strain>
    </source>
</reference>
<name>A0AAN0MGW1_9ACTN</name>
<evidence type="ECO:0000313" key="2">
    <source>
        <dbReference type="Proteomes" id="UP001431656"/>
    </source>
</evidence>
<keyword evidence="2" id="KW-1185">Reference proteome</keyword>
<proteinExistence type="predicted"/>
<dbReference type="KEGG" id="broo:brsh051_15730"/>
<gene>
    <name evidence="1" type="ORF">brsh051_15730</name>
</gene>
<dbReference type="AlphaFoldDB" id="A0AAN0MGW1"/>